<proteinExistence type="predicted"/>
<organism evidence="2 3">
    <name type="scientific">Fusarium piperis</name>
    <dbReference type="NCBI Taxonomy" id="1435070"/>
    <lineage>
        <taxon>Eukaryota</taxon>
        <taxon>Fungi</taxon>
        <taxon>Dikarya</taxon>
        <taxon>Ascomycota</taxon>
        <taxon>Pezizomycotina</taxon>
        <taxon>Sordariomycetes</taxon>
        <taxon>Hypocreomycetidae</taxon>
        <taxon>Hypocreales</taxon>
        <taxon>Nectriaceae</taxon>
        <taxon>Fusarium</taxon>
        <taxon>Fusarium solani species complex</taxon>
    </lineage>
</organism>
<feature type="compositionally biased region" description="Acidic residues" evidence="1">
    <location>
        <begin position="237"/>
        <end position="249"/>
    </location>
</feature>
<dbReference type="OrthoDB" id="5090566at2759"/>
<dbReference type="AlphaFoldDB" id="A0A9W8W987"/>
<comment type="caution">
    <text evidence="2">The sequence shown here is derived from an EMBL/GenBank/DDBJ whole genome shotgun (WGS) entry which is preliminary data.</text>
</comment>
<name>A0A9W8W987_9HYPO</name>
<accession>A0A9W8W987</accession>
<gene>
    <name evidence="2" type="ORF">N0V84_007892</name>
</gene>
<feature type="region of interest" description="Disordered" evidence="1">
    <location>
        <begin position="179"/>
        <end position="273"/>
    </location>
</feature>
<evidence type="ECO:0000256" key="1">
    <source>
        <dbReference type="SAM" id="MobiDB-lite"/>
    </source>
</evidence>
<reference evidence="2" key="1">
    <citation type="submission" date="2022-10" db="EMBL/GenBank/DDBJ databases">
        <title>Tapping the CABI collections for fungal endophytes: first genome assemblies for Collariella, Neodidymelliopsis, Ascochyta clinopodiicola, Didymella pomorum, Didymosphaeria variabile, Neocosmospora piperis and Neocucurbitaria cava.</title>
        <authorList>
            <person name="Hill R."/>
        </authorList>
    </citation>
    <scope>NUCLEOTIDE SEQUENCE</scope>
    <source>
        <strain evidence="2">IMI 366586</strain>
    </source>
</reference>
<dbReference type="EMBL" id="JAPEUR010000182">
    <property type="protein sequence ID" value="KAJ4316377.1"/>
    <property type="molecule type" value="Genomic_DNA"/>
</dbReference>
<sequence>MAEESPPSRLEDFYDLLEIKLMQGAQHDIEYKASAAWQAVLSARLPRPWQLLCEQAPDDSRRRADMSVIRLSSTHETLQPVMYVEVKRSGGSLKEVEHQGKDAGSRAISENSLMGIFIMTIWGLKFRFWYMAARNSELQALFGSNNEASKEEYVDLRSYQGALELQSSLSIVQGETPLREAPMLPSQPQPSQPQPSWEDPYAQHPIETDAGSSSAGVDGTLAPKHVSVDAPGATDEMGSDESSVEDDIESSGGKGKEKQKKKDRKRREVKVKRVEGRSKVKYEFVDAKGKTITTTKGDWTEKKSDGVAIFEYRGKRHIYWCKRLK</sequence>
<protein>
    <submittedName>
        <fullName evidence="2">Uncharacterized protein</fullName>
    </submittedName>
</protein>
<evidence type="ECO:0000313" key="3">
    <source>
        <dbReference type="Proteomes" id="UP001140502"/>
    </source>
</evidence>
<dbReference type="Proteomes" id="UP001140502">
    <property type="component" value="Unassembled WGS sequence"/>
</dbReference>
<evidence type="ECO:0000313" key="2">
    <source>
        <dbReference type="EMBL" id="KAJ4316377.1"/>
    </source>
</evidence>
<feature type="compositionally biased region" description="Basic residues" evidence="1">
    <location>
        <begin position="257"/>
        <end position="270"/>
    </location>
</feature>
<keyword evidence="3" id="KW-1185">Reference proteome</keyword>